<reference evidence="2" key="1">
    <citation type="journal article" date="2018" name="Front. Microbiol.">
        <title>Genome-Based Analysis Reveals the Taxonomy and Diversity of the Family Idiomarinaceae.</title>
        <authorList>
            <person name="Liu Y."/>
            <person name="Lai Q."/>
            <person name="Shao Z."/>
        </authorList>
    </citation>
    <scope>NUCLEOTIDE SEQUENCE [LARGE SCALE GENOMIC DNA]</scope>
    <source>
        <strain evidence="2">SW15</strain>
    </source>
</reference>
<organism evidence="1 2">
    <name type="scientific">Pseudidiomarina aquimaris</name>
    <dbReference type="NCBI Taxonomy" id="641841"/>
    <lineage>
        <taxon>Bacteria</taxon>
        <taxon>Pseudomonadati</taxon>
        <taxon>Pseudomonadota</taxon>
        <taxon>Gammaproteobacteria</taxon>
        <taxon>Alteromonadales</taxon>
        <taxon>Idiomarinaceae</taxon>
        <taxon>Pseudidiomarina</taxon>
    </lineage>
</organism>
<proteinExistence type="predicted"/>
<dbReference type="AlphaFoldDB" id="A0A432XNJ7"/>
<dbReference type="EMBL" id="PIPT01000002">
    <property type="protein sequence ID" value="RUO50253.1"/>
    <property type="molecule type" value="Genomic_DNA"/>
</dbReference>
<sequence length="72" mass="8205">MKLLDFIIKKSKIVKLSPILSTFWAGTLGVLATKRKGTILTFSATAPDQLRRLQHPKSKRRVLEGWLFLLNI</sequence>
<name>A0A432XNJ7_9GAMM</name>
<evidence type="ECO:0000313" key="2">
    <source>
        <dbReference type="Proteomes" id="UP000286678"/>
    </source>
</evidence>
<evidence type="ECO:0000313" key="1">
    <source>
        <dbReference type="EMBL" id="RUO50253.1"/>
    </source>
</evidence>
<comment type="caution">
    <text evidence="1">The sequence shown here is derived from an EMBL/GenBank/DDBJ whole genome shotgun (WGS) entry which is preliminary data.</text>
</comment>
<protein>
    <submittedName>
        <fullName evidence="1">Uncharacterized protein</fullName>
    </submittedName>
</protein>
<accession>A0A432XNJ7</accession>
<keyword evidence="2" id="KW-1185">Reference proteome</keyword>
<gene>
    <name evidence="1" type="ORF">CWE21_03810</name>
</gene>
<dbReference type="Proteomes" id="UP000286678">
    <property type="component" value="Unassembled WGS sequence"/>
</dbReference>